<gene>
    <name evidence="1" type="ORF">EYF80_016596</name>
</gene>
<organism evidence="1 2">
    <name type="scientific">Liparis tanakae</name>
    <name type="common">Tanaka's snailfish</name>
    <dbReference type="NCBI Taxonomy" id="230148"/>
    <lineage>
        <taxon>Eukaryota</taxon>
        <taxon>Metazoa</taxon>
        <taxon>Chordata</taxon>
        <taxon>Craniata</taxon>
        <taxon>Vertebrata</taxon>
        <taxon>Euteleostomi</taxon>
        <taxon>Actinopterygii</taxon>
        <taxon>Neopterygii</taxon>
        <taxon>Teleostei</taxon>
        <taxon>Neoteleostei</taxon>
        <taxon>Acanthomorphata</taxon>
        <taxon>Eupercaria</taxon>
        <taxon>Perciformes</taxon>
        <taxon>Cottioidei</taxon>
        <taxon>Cottales</taxon>
        <taxon>Liparidae</taxon>
        <taxon>Liparis</taxon>
    </lineage>
</organism>
<reference evidence="1 2" key="1">
    <citation type="submission" date="2019-03" db="EMBL/GenBank/DDBJ databases">
        <title>First draft genome of Liparis tanakae, snailfish: a comprehensive survey of snailfish specific genes.</title>
        <authorList>
            <person name="Kim W."/>
            <person name="Song I."/>
            <person name="Jeong J.-H."/>
            <person name="Kim D."/>
            <person name="Kim S."/>
            <person name="Ryu S."/>
            <person name="Song J.Y."/>
            <person name="Lee S.K."/>
        </authorList>
    </citation>
    <scope>NUCLEOTIDE SEQUENCE [LARGE SCALE GENOMIC DNA]</scope>
    <source>
        <tissue evidence="1">Muscle</tissue>
    </source>
</reference>
<name>A0A4Z2I5L4_9TELE</name>
<dbReference type="Proteomes" id="UP000314294">
    <property type="component" value="Unassembled WGS sequence"/>
</dbReference>
<dbReference type="AlphaFoldDB" id="A0A4Z2I5L4"/>
<dbReference type="EMBL" id="SRLO01000128">
    <property type="protein sequence ID" value="TNN73110.1"/>
    <property type="molecule type" value="Genomic_DNA"/>
</dbReference>
<evidence type="ECO:0000313" key="2">
    <source>
        <dbReference type="Proteomes" id="UP000314294"/>
    </source>
</evidence>
<accession>A0A4Z2I5L4</accession>
<keyword evidence="2" id="KW-1185">Reference proteome</keyword>
<protein>
    <submittedName>
        <fullName evidence="1">Uncharacterized protein</fullName>
    </submittedName>
</protein>
<proteinExistence type="predicted"/>
<comment type="caution">
    <text evidence="1">The sequence shown here is derived from an EMBL/GenBank/DDBJ whole genome shotgun (WGS) entry which is preliminary data.</text>
</comment>
<evidence type="ECO:0000313" key="1">
    <source>
        <dbReference type="EMBL" id="TNN73110.1"/>
    </source>
</evidence>
<sequence length="79" mass="8841">MVPRMKPSYFFSIMSAATRSVEGVNIRPPAPSATIKGSWTTGCDELRLHRIHSLCWTLWETTTTPLLHNDDPNAESNTP</sequence>